<dbReference type="RefSeq" id="WP_160751553.1">
    <property type="nucleotide sequence ID" value="NZ_WTYA01000001.1"/>
</dbReference>
<dbReference type="Proteomes" id="UP000439780">
    <property type="component" value="Unassembled WGS sequence"/>
</dbReference>
<proteinExistence type="predicted"/>
<evidence type="ECO:0008006" key="5">
    <source>
        <dbReference type="Google" id="ProtNLM"/>
    </source>
</evidence>
<keyword evidence="1" id="KW-0812">Transmembrane</keyword>
<name>A0A845ACX2_9SPHN</name>
<feature type="chain" id="PRO_5032528403" description="PEPxxWA-CTERM sorting domain-containing protein" evidence="2">
    <location>
        <begin position="23"/>
        <end position="209"/>
    </location>
</feature>
<dbReference type="InterPro" id="IPR008979">
    <property type="entry name" value="Galactose-bd-like_sf"/>
</dbReference>
<evidence type="ECO:0000313" key="4">
    <source>
        <dbReference type="Proteomes" id="UP000439780"/>
    </source>
</evidence>
<evidence type="ECO:0000256" key="1">
    <source>
        <dbReference type="SAM" id="Phobius"/>
    </source>
</evidence>
<protein>
    <recommendedName>
        <fullName evidence="5">PEPxxWA-CTERM sorting domain-containing protein</fullName>
    </recommendedName>
</protein>
<organism evidence="3 4">
    <name type="scientific">Qipengyuania algicida</name>
    <dbReference type="NCBI Taxonomy" id="1836209"/>
    <lineage>
        <taxon>Bacteria</taxon>
        <taxon>Pseudomonadati</taxon>
        <taxon>Pseudomonadota</taxon>
        <taxon>Alphaproteobacteria</taxon>
        <taxon>Sphingomonadales</taxon>
        <taxon>Erythrobacteraceae</taxon>
        <taxon>Qipengyuania</taxon>
    </lineage>
</organism>
<feature type="transmembrane region" description="Helical" evidence="1">
    <location>
        <begin position="181"/>
        <end position="198"/>
    </location>
</feature>
<evidence type="ECO:0000313" key="3">
    <source>
        <dbReference type="EMBL" id="MXP27239.1"/>
    </source>
</evidence>
<keyword evidence="1" id="KW-1133">Transmembrane helix</keyword>
<dbReference type="OrthoDB" id="8781203at2"/>
<feature type="signal peptide" evidence="2">
    <location>
        <begin position="1"/>
        <end position="22"/>
    </location>
</feature>
<dbReference type="SUPFAM" id="SSF49785">
    <property type="entry name" value="Galactose-binding domain-like"/>
    <property type="match status" value="1"/>
</dbReference>
<accession>A0A845ACX2</accession>
<reference evidence="3 4" key="1">
    <citation type="submission" date="2019-12" db="EMBL/GenBank/DDBJ databases">
        <title>Genomic-based taxomic classification of the family Erythrobacteraceae.</title>
        <authorList>
            <person name="Xu L."/>
        </authorList>
    </citation>
    <scope>NUCLEOTIDE SEQUENCE [LARGE SCALE GENOMIC DNA]</scope>
    <source>
        <strain evidence="3 4">KEMB 9005-328</strain>
    </source>
</reference>
<keyword evidence="2" id="KW-0732">Signal</keyword>
<sequence length="209" mass="21898">MQPIVKLACAAGLLSAALPAAAATNVIAGNISSVTVTGNSGTLRAGSPWGPGSSISNVNAPIDGSFEAESQQWNNGSFWWDEDPSVNASPVSYVIDLLSAVVVDQFKVQADNNDSYLLEYWDGSAWQNAFAIGAVGGFGLTTRDSGMLAPITTSRFRFTATGGDNYYSVSEIQAFTAVPELGVWAMMIIGFGAMGGLLRGSRRARPSFV</sequence>
<keyword evidence="1" id="KW-0472">Membrane</keyword>
<dbReference type="Gene3D" id="2.60.120.260">
    <property type="entry name" value="Galactose-binding domain-like"/>
    <property type="match status" value="1"/>
</dbReference>
<evidence type="ECO:0000256" key="2">
    <source>
        <dbReference type="SAM" id="SignalP"/>
    </source>
</evidence>
<gene>
    <name evidence="3" type="ORF">GRI58_00185</name>
</gene>
<dbReference type="AlphaFoldDB" id="A0A845ACX2"/>
<comment type="caution">
    <text evidence="3">The sequence shown here is derived from an EMBL/GenBank/DDBJ whole genome shotgun (WGS) entry which is preliminary data.</text>
</comment>
<keyword evidence="4" id="KW-1185">Reference proteome</keyword>
<dbReference type="EMBL" id="WTYA01000001">
    <property type="protein sequence ID" value="MXP27239.1"/>
    <property type="molecule type" value="Genomic_DNA"/>
</dbReference>